<dbReference type="EMBL" id="MF403008">
    <property type="protein sequence ID" value="AUZ95401.1"/>
    <property type="molecule type" value="Genomic_DNA"/>
</dbReference>
<dbReference type="GeneID" id="40088645"/>
<dbReference type="RefSeq" id="YP_009612307.1">
    <property type="nucleotide sequence ID" value="NC_042013.1"/>
</dbReference>
<protein>
    <submittedName>
        <fullName evidence="1">Uncharacterized protein</fullName>
    </submittedName>
</protein>
<evidence type="ECO:0000313" key="2">
    <source>
        <dbReference type="Proteomes" id="UP000223025"/>
    </source>
</evidence>
<evidence type="ECO:0000313" key="1">
    <source>
        <dbReference type="EMBL" id="AUZ95401.1"/>
    </source>
</evidence>
<dbReference type="Proteomes" id="UP000223025">
    <property type="component" value="Segment"/>
</dbReference>
<name>A0A2L0V0V7_9CAUD</name>
<dbReference type="KEGG" id="vg:40088645"/>
<proteinExistence type="predicted"/>
<reference evidence="1 2" key="1">
    <citation type="submission" date="2017-06" db="EMBL/GenBank/DDBJ databases">
        <authorList>
            <person name="Kim H.J."/>
            <person name="Triplett B.A."/>
        </authorList>
    </citation>
    <scope>NUCLEOTIDE SEQUENCE [LARGE SCALE GENOMIC DNA]</scope>
</reference>
<accession>A0A2L0V0V7</accession>
<organism evidence="1 2">
    <name type="scientific">Agrobacterium phage Atu_ph07</name>
    <dbReference type="NCBI Taxonomy" id="2024264"/>
    <lineage>
        <taxon>Viruses</taxon>
        <taxon>Duplodnaviria</taxon>
        <taxon>Heunggongvirae</taxon>
        <taxon>Uroviricota</taxon>
        <taxon>Caudoviricetes</taxon>
        <taxon>Polybotosvirus</taxon>
        <taxon>Polybotosvirus Atuph07</taxon>
    </lineage>
</organism>
<sequence length="102" mass="11810">MEVENIQALLEARRRTLEFRAQEEQESRKRSKKRRMLDVEATLDRLQSLKKLPRTFNRNTASEAYKRHIAILSCIAHMVNCINMAGNDVEPNPPSGSLVKFL</sequence>
<keyword evidence="2" id="KW-1185">Reference proteome</keyword>